<dbReference type="Proteomes" id="UP000246171">
    <property type="component" value="Unassembled WGS sequence"/>
</dbReference>
<evidence type="ECO:0000313" key="2">
    <source>
        <dbReference type="EMBL" id="PWY63040.1"/>
    </source>
</evidence>
<proteinExistence type="predicted"/>
<dbReference type="EMBL" id="MSFU01000039">
    <property type="protein sequence ID" value="PWY63040.1"/>
    <property type="molecule type" value="Genomic_DNA"/>
</dbReference>
<dbReference type="RefSeq" id="XP_025382799.1">
    <property type="nucleotide sequence ID" value="XM_025527987.1"/>
</dbReference>
<comment type="caution">
    <text evidence="2">The sequence shown here is derived from an EMBL/GenBank/DDBJ whole genome shotgun (WGS) entry which is preliminary data.</text>
</comment>
<dbReference type="VEuPathDB" id="FungiDB:BO83DRAFT_324813"/>
<keyword evidence="1" id="KW-0732">Signal</keyword>
<evidence type="ECO:0000256" key="1">
    <source>
        <dbReference type="SAM" id="SignalP"/>
    </source>
</evidence>
<keyword evidence="3" id="KW-1185">Reference proteome</keyword>
<protein>
    <submittedName>
        <fullName evidence="2">Uncharacterized protein</fullName>
    </submittedName>
</protein>
<reference evidence="2" key="1">
    <citation type="submission" date="2016-12" db="EMBL/GenBank/DDBJ databases">
        <title>The genomes of Aspergillus section Nigri reveals drivers in fungal speciation.</title>
        <authorList>
            <consortium name="DOE Joint Genome Institute"/>
            <person name="Vesth T.C."/>
            <person name="Nybo J."/>
            <person name="Theobald S."/>
            <person name="Brandl J."/>
            <person name="Frisvad J.C."/>
            <person name="Nielsen K.F."/>
            <person name="Lyhne E.K."/>
            <person name="Kogle M.E."/>
            <person name="Kuo A."/>
            <person name="Riley R."/>
            <person name="Clum A."/>
            <person name="Nolan M."/>
            <person name="Lipzen A."/>
            <person name="Salamov A."/>
            <person name="Henrissat B."/>
            <person name="Wiebenga A."/>
            <person name="De vries R.P."/>
            <person name="Grigoriev I.V."/>
            <person name="Mortensen U.H."/>
            <person name="Andersen M.R."/>
            <person name="Baker S.E."/>
        </authorList>
    </citation>
    <scope>NUCLEOTIDE SEQUENCE</scope>
    <source>
        <strain evidence="2">CBS 122712</strain>
    </source>
</reference>
<sequence length="146" mass="16690">MNYLFLFILGLFQLACAAKSGTYNAGWPVGDATWKQTDSDFEKETGISQYRLFEADGLIYKYQLDVIVSEVQGTFGCTYYFIDATDQYSLTVFLTGEHTVSYNSDDPYILMVKATDRGRISNWASDNNRIFFKSPTPCFIYAFNMQ</sequence>
<name>A0A317USJ8_ASPEC</name>
<organism evidence="2 3">
    <name type="scientific">Aspergillus eucalypticola (strain CBS 122712 / IBT 29274)</name>
    <dbReference type="NCBI Taxonomy" id="1448314"/>
    <lineage>
        <taxon>Eukaryota</taxon>
        <taxon>Fungi</taxon>
        <taxon>Dikarya</taxon>
        <taxon>Ascomycota</taxon>
        <taxon>Pezizomycotina</taxon>
        <taxon>Eurotiomycetes</taxon>
        <taxon>Eurotiomycetidae</taxon>
        <taxon>Eurotiales</taxon>
        <taxon>Aspergillaceae</taxon>
        <taxon>Aspergillus</taxon>
        <taxon>Aspergillus subgen. Circumdati</taxon>
    </lineage>
</organism>
<dbReference type="OrthoDB" id="4435532at2759"/>
<feature type="chain" id="PRO_5016333907" evidence="1">
    <location>
        <begin position="18"/>
        <end position="146"/>
    </location>
</feature>
<accession>A0A317USJ8</accession>
<dbReference type="GeneID" id="37049949"/>
<feature type="signal peptide" evidence="1">
    <location>
        <begin position="1"/>
        <end position="17"/>
    </location>
</feature>
<evidence type="ECO:0000313" key="3">
    <source>
        <dbReference type="Proteomes" id="UP000246171"/>
    </source>
</evidence>
<gene>
    <name evidence="2" type="ORF">BO83DRAFT_324813</name>
</gene>
<dbReference type="AlphaFoldDB" id="A0A317USJ8"/>